<name>A0A1I1E117_9SPHI</name>
<accession>A0A1I1E117</accession>
<dbReference type="PROSITE" id="PS50213">
    <property type="entry name" value="FAS1"/>
    <property type="match status" value="2"/>
</dbReference>
<dbReference type="EMBL" id="FOLL01000001">
    <property type="protein sequence ID" value="SFB80871.1"/>
    <property type="molecule type" value="Genomic_DNA"/>
</dbReference>
<dbReference type="Pfam" id="PF02469">
    <property type="entry name" value="Fasciclin"/>
    <property type="match status" value="2"/>
</dbReference>
<evidence type="ECO:0000259" key="2">
    <source>
        <dbReference type="PROSITE" id="PS50213"/>
    </source>
</evidence>
<feature type="domain" description="FAS1" evidence="2">
    <location>
        <begin position="551"/>
        <end position="730"/>
    </location>
</feature>
<dbReference type="STRING" id="623281.SAMN05421747_101244"/>
<proteinExistence type="predicted"/>
<feature type="signal peptide" evidence="1">
    <location>
        <begin position="1"/>
        <end position="21"/>
    </location>
</feature>
<evidence type="ECO:0000313" key="3">
    <source>
        <dbReference type="EMBL" id="SFB80871.1"/>
    </source>
</evidence>
<dbReference type="SMART" id="SM00554">
    <property type="entry name" value="FAS1"/>
    <property type="match status" value="2"/>
</dbReference>
<organism evidence="3 4">
    <name type="scientific">Parapedobacter composti</name>
    <dbReference type="NCBI Taxonomy" id="623281"/>
    <lineage>
        <taxon>Bacteria</taxon>
        <taxon>Pseudomonadati</taxon>
        <taxon>Bacteroidota</taxon>
        <taxon>Sphingobacteriia</taxon>
        <taxon>Sphingobacteriales</taxon>
        <taxon>Sphingobacteriaceae</taxon>
        <taxon>Parapedobacter</taxon>
    </lineage>
</organism>
<dbReference type="Gene3D" id="2.30.180.10">
    <property type="entry name" value="FAS1 domain"/>
    <property type="match status" value="2"/>
</dbReference>
<dbReference type="InterPro" id="IPR000782">
    <property type="entry name" value="FAS1_domain"/>
</dbReference>
<evidence type="ECO:0000313" key="4">
    <source>
        <dbReference type="Proteomes" id="UP000199577"/>
    </source>
</evidence>
<gene>
    <name evidence="3" type="ORF">SAMN05421747_101244</name>
</gene>
<keyword evidence="1" id="KW-0732">Signal</keyword>
<dbReference type="InterPro" id="IPR036378">
    <property type="entry name" value="FAS1_dom_sf"/>
</dbReference>
<dbReference type="PANTHER" id="PTHR10900">
    <property type="entry name" value="PERIOSTIN-RELATED"/>
    <property type="match status" value="1"/>
</dbReference>
<feature type="domain" description="FAS1" evidence="2">
    <location>
        <begin position="39"/>
        <end position="234"/>
    </location>
</feature>
<keyword evidence="4" id="KW-1185">Reference proteome</keyword>
<dbReference type="AlphaFoldDB" id="A0A1I1E117"/>
<dbReference type="SUPFAM" id="SSF82153">
    <property type="entry name" value="FAS1 domain"/>
    <property type="match status" value="2"/>
</dbReference>
<dbReference type="RefSeq" id="WP_090970238.1">
    <property type="nucleotide sequence ID" value="NZ_FOLL01000001.1"/>
</dbReference>
<feature type="chain" id="PRO_5011566155" evidence="1">
    <location>
        <begin position="22"/>
        <end position="734"/>
    </location>
</feature>
<evidence type="ECO:0000256" key="1">
    <source>
        <dbReference type="SAM" id="SignalP"/>
    </source>
</evidence>
<dbReference type="Proteomes" id="UP000199577">
    <property type="component" value="Unassembled WGS sequence"/>
</dbReference>
<sequence length="734" mass="82499">MTRRYTALGFAVLWCTAVLFNACKDKAWDEMYGRPDWLADPIYQQLESRGNFTSFLKVVEKAGYTNTLGKAGYWTLFAPNDEAFRLFLAENQLASVDDIDDVTATAIVKYALAYNAYRSDQLHQYQQPGGAIDRLAYKRKTAYYDFVKPGPSLRYPRIINNNTNLGFYNVGDNNYKHIPFFLKSFMDAQQLTAEDYNAFYPDRPYTGFNVAGAGVVTPDILAENGVIHEVDRVILPLPSIEDYLAANPKYSYFKQLLDELLVRYEGNADITHRFRVLTGQPDSVYTKIYSPDLAFSLNNENHINNTTAGQMEGYALVAPENEALHAYVHGPEGILMHYGSFDRAPTSILVDLINAHMWGQNLWPSKFHTVYNAHQELASFDRSHLVERKLASNGFFYGTNKVQEANVFRTVYSKIYLDPKYLLMNRAVGTAGIRFSMTNPLLNYSVFMMSDTQIRGAGYDFNTNTDAWTYTVNDVVQSGIVPQNRILRILQTAVVQQNITDLSGEGVLQTFNEEYIKYRNNQVFAAGNEDHGTVVTIDSVKTTVNGTVYYTKGILQFTENEIGFHIEKLAAQYPQTYGHFFNFLLNSPSRYNATTKQLNGTSAGVMYTVLAPSNAAIEDAVRRGDLPGDPATGVPNFTPPVGPNADKVSRFLQYHILDGRTVALDNRSDDPMAVATLYKTDLGDPTYITVTKSVGQLSFRDEQGNVTQADAAFSNNLSNRTLIHSINHVLNYRN</sequence>
<dbReference type="InterPro" id="IPR050904">
    <property type="entry name" value="Adhesion/Biosynth-related"/>
</dbReference>
<reference evidence="4" key="1">
    <citation type="submission" date="2016-10" db="EMBL/GenBank/DDBJ databases">
        <authorList>
            <person name="Varghese N."/>
            <person name="Submissions S."/>
        </authorList>
    </citation>
    <scope>NUCLEOTIDE SEQUENCE [LARGE SCALE GENOMIC DNA]</scope>
    <source>
        <strain evidence="4">DSM 22900</strain>
    </source>
</reference>
<dbReference type="PANTHER" id="PTHR10900:SF77">
    <property type="entry name" value="FI19380P1"/>
    <property type="match status" value="1"/>
</dbReference>
<dbReference type="OrthoDB" id="659398at2"/>
<protein>
    <submittedName>
        <fullName evidence="3">Fasciclin domain-containing protein</fullName>
    </submittedName>
</protein>